<proteinExistence type="predicted"/>
<keyword evidence="1" id="KW-0472">Membrane</keyword>
<name>A0A3Q7Y6U4_CICAR</name>
<keyword evidence="1" id="KW-1133">Transmembrane helix</keyword>
<feature type="transmembrane region" description="Helical" evidence="1">
    <location>
        <begin position="89"/>
        <end position="111"/>
    </location>
</feature>
<evidence type="ECO:0000313" key="2">
    <source>
        <dbReference type="Proteomes" id="UP000087171"/>
    </source>
</evidence>
<gene>
    <name evidence="3" type="primary">LOC113784432</name>
</gene>
<accession>A0A3Q7Y6U4</accession>
<dbReference type="RefSeq" id="XP_027186432.1">
    <property type="nucleotide sequence ID" value="XM_027330631.1"/>
</dbReference>
<evidence type="ECO:0000313" key="3">
    <source>
        <dbReference type="RefSeq" id="XP_027186432.1"/>
    </source>
</evidence>
<organism evidence="2 3">
    <name type="scientific">Cicer arietinum</name>
    <name type="common">Chickpea</name>
    <name type="synonym">Garbanzo</name>
    <dbReference type="NCBI Taxonomy" id="3827"/>
    <lineage>
        <taxon>Eukaryota</taxon>
        <taxon>Viridiplantae</taxon>
        <taxon>Streptophyta</taxon>
        <taxon>Embryophyta</taxon>
        <taxon>Tracheophyta</taxon>
        <taxon>Spermatophyta</taxon>
        <taxon>Magnoliopsida</taxon>
        <taxon>eudicotyledons</taxon>
        <taxon>Gunneridae</taxon>
        <taxon>Pentapetalae</taxon>
        <taxon>rosids</taxon>
        <taxon>fabids</taxon>
        <taxon>Fabales</taxon>
        <taxon>Fabaceae</taxon>
        <taxon>Papilionoideae</taxon>
        <taxon>50 kb inversion clade</taxon>
        <taxon>NPAAA clade</taxon>
        <taxon>Hologalegina</taxon>
        <taxon>IRL clade</taxon>
        <taxon>Cicereae</taxon>
        <taxon>Cicer</taxon>
    </lineage>
</organism>
<evidence type="ECO:0000256" key="1">
    <source>
        <dbReference type="SAM" id="Phobius"/>
    </source>
</evidence>
<protein>
    <submittedName>
        <fullName evidence="3">Uncharacterized protein LOC113784432</fullName>
    </submittedName>
</protein>
<keyword evidence="1" id="KW-0812">Transmembrane</keyword>
<dbReference type="AlphaFoldDB" id="A0A3Q7Y6U4"/>
<keyword evidence="2" id="KW-1185">Reference proteome</keyword>
<sequence length="189" mass="22222">MKKLVESVLNKVIEEFEHRIASPDEQCPKVMDLQQSLLCQDSCVIKKEECIHKNHDAESEESHKQLLKQQILFDERQKDIRQSLMRKRLGLVLGVGSFFAMLLTKFNLIMYPREDAAMKIQKHVRRHASWKAYIKHHTSMLTLRTALRAISTCKEFNFSFFYEVSLQFIIINIKKLILAFVESLLNLLE</sequence>
<reference evidence="3" key="1">
    <citation type="submission" date="2025-08" db="UniProtKB">
        <authorList>
            <consortium name="RefSeq"/>
        </authorList>
    </citation>
    <scope>IDENTIFICATION</scope>
    <source>
        <tissue evidence="3">Etiolated seedlings</tissue>
    </source>
</reference>
<dbReference type="Proteomes" id="UP000087171">
    <property type="component" value="Unplaced"/>
</dbReference>